<evidence type="ECO:0000256" key="5">
    <source>
        <dbReference type="ARBA" id="ARBA00023163"/>
    </source>
</evidence>
<feature type="compositionally biased region" description="Low complexity" evidence="7">
    <location>
        <begin position="530"/>
        <end position="547"/>
    </location>
</feature>
<dbReference type="CDD" id="cd00067">
    <property type="entry name" value="GAL4"/>
    <property type="match status" value="1"/>
</dbReference>
<evidence type="ECO:0000313" key="10">
    <source>
        <dbReference type="Proteomes" id="UP001610563"/>
    </source>
</evidence>
<dbReference type="InterPro" id="IPR036864">
    <property type="entry name" value="Zn2-C6_fun-type_DNA-bd_sf"/>
</dbReference>
<dbReference type="Gene3D" id="4.10.240.10">
    <property type="entry name" value="Zn(2)-C6 fungal-type DNA-binding domain"/>
    <property type="match status" value="1"/>
</dbReference>
<evidence type="ECO:0000256" key="4">
    <source>
        <dbReference type="ARBA" id="ARBA00023125"/>
    </source>
</evidence>
<dbReference type="SUPFAM" id="SSF57701">
    <property type="entry name" value="Zn2/Cys6 DNA-binding domain"/>
    <property type="match status" value="1"/>
</dbReference>
<evidence type="ECO:0000256" key="1">
    <source>
        <dbReference type="ARBA" id="ARBA00004123"/>
    </source>
</evidence>
<dbReference type="InterPro" id="IPR051089">
    <property type="entry name" value="prtT"/>
</dbReference>
<feature type="region of interest" description="Disordered" evidence="7">
    <location>
        <begin position="46"/>
        <end position="109"/>
    </location>
</feature>
<dbReference type="PANTHER" id="PTHR31845:SF10">
    <property type="entry name" value="ZN(II)2CYS6 TRANSCRIPTION FACTOR (EUROFUNG)"/>
    <property type="match status" value="1"/>
</dbReference>
<evidence type="ECO:0000256" key="3">
    <source>
        <dbReference type="ARBA" id="ARBA00023015"/>
    </source>
</evidence>
<keyword evidence="3" id="KW-0805">Transcription regulation</keyword>
<sequence length="674" mass="76011">MRWSAGWGSACDPCAKAKTRCIRSQGENSEAKCNRCQSLNISCTQQIRKPRKKRRRQTATALPDIAIPHGNTISRTTDSTQSRRGTPPPPPPPVTTGGLNARSNDAAGSDPNVYVAQVRAERSGAFSVPTWLPGFHPFPTPTCTCLGESDGKLEDGLEPTESDETLLSIYRTRLSPQFPFVIIPNDLTANELQRSRPFLAKAIRMVASLRNRRFMWNQSRMLLRQISGSVFMRSDRSLDLLQGIIVFLGFYHYFCFAHGHFNNLAHLASSMVADMRLDRPRARELSRKRYLRGIDPEEPREMSNDERRAILAVWYINSSSAVAFRKVNSPGRHFTEHMARQLHELQERREYETDEVLTQLVCAQRMNEMVAQLHLSDQSVDVRPSLNFWATNLDNLLAEFDDRLGRGGQHKPHGYLVSSHRNFALVQLLERHLVRNLNHAQNYEEAIAALRHAPDYFRTSAEHSGKNAANTALRAWFEHWLTIPVCHFFYMPMSGYLQLMDVTVILLRRARLMLLSRYRVGDSYQPGTEGTNNGTSSTSVGVDPSSSSDDLMLNLLDRLASRFEEARIEMAAAHCSEWTNDFLDLVAWKLRERKACIERWITVLANEANVHSTLSGSGLGAGGSHRPREPRWDEGGAGDSSASAFQNVDEPAEALWLGPLEELLHGGEAFESWL</sequence>
<organism evidence="9 10">
    <name type="scientific">Aspergillus keveii</name>
    <dbReference type="NCBI Taxonomy" id="714993"/>
    <lineage>
        <taxon>Eukaryota</taxon>
        <taxon>Fungi</taxon>
        <taxon>Dikarya</taxon>
        <taxon>Ascomycota</taxon>
        <taxon>Pezizomycotina</taxon>
        <taxon>Eurotiomycetes</taxon>
        <taxon>Eurotiomycetidae</taxon>
        <taxon>Eurotiales</taxon>
        <taxon>Aspergillaceae</taxon>
        <taxon>Aspergillus</taxon>
        <taxon>Aspergillus subgen. Nidulantes</taxon>
    </lineage>
</organism>
<feature type="domain" description="Zn(2)-C6 fungal-type" evidence="8">
    <location>
        <begin position="10"/>
        <end position="43"/>
    </location>
</feature>
<dbReference type="EMBL" id="JBFTWV010000230">
    <property type="protein sequence ID" value="KAL2783518.1"/>
    <property type="molecule type" value="Genomic_DNA"/>
</dbReference>
<evidence type="ECO:0000256" key="2">
    <source>
        <dbReference type="ARBA" id="ARBA00022833"/>
    </source>
</evidence>
<reference evidence="9 10" key="1">
    <citation type="submission" date="2024-07" db="EMBL/GenBank/DDBJ databases">
        <title>Section-level genome sequencing and comparative genomics of Aspergillus sections Usti and Cavernicolus.</title>
        <authorList>
            <consortium name="Lawrence Berkeley National Laboratory"/>
            <person name="Nybo J.L."/>
            <person name="Vesth T.C."/>
            <person name="Theobald S."/>
            <person name="Frisvad J.C."/>
            <person name="Larsen T.O."/>
            <person name="Kjaerboelling I."/>
            <person name="Rothschild-Mancinelli K."/>
            <person name="Lyhne E.K."/>
            <person name="Kogle M.E."/>
            <person name="Barry K."/>
            <person name="Clum A."/>
            <person name="Na H."/>
            <person name="Ledsgaard L."/>
            <person name="Lin J."/>
            <person name="Lipzen A."/>
            <person name="Kuo A."/>
            <person name="Riley R."/>
            <person name="Mondo S."/>
            <person name="Labutti K."/>
            <person name="Haridas S."/>
            <person name="Pangalinan J."/>
            <person name="Salamov A.A."/>
            <person name="Simmons B.A."/>
            <person name="Magnuson J.K."/>
            <person name="Chen J."/>
            <person name="Drula E."/>
            <person name="Henrissat B."/>
            <person name="Wiebenga A."/>
            <person name="Lubbers R.J."/>
            <person name="Gomes A.C."/>
            <person name="Makela M.R."/>
            <person name="Stajich J."/>
            <person name="Grigoriev I.V."/>
            <person name="Mortensen U.H."/>
            <person name="De Vries R.P."/>
            <person name="Baker S.E."/>
            <person name="Andersen M.R."/>
        </authorList>
    </citation>
    <scope>NUCLEOTIDE SEQUENCE [LARGE SCALE GENOMIC DNA]</scope>
    <source>
        <strain evidence="9 10">CBS 209.92</strain>
    </source>
</reference>
<feature type="compositionally biased region" description="Polar residues" evidence="7">
    <location>
        <begin position="71"/>
        <end position="84"/>
    </location>
</feature>
<feature type="region of interest" description="Disordered" evidence="7">
    <location>
        <begin position="525"/>
        <end position="547"/>
    </location>
</feature>
<evidence type="ECO:0000256" key="7">
    <source>
        <dbReference type="SAM" id="MobiDB-lite"/>
    </source>
</evidence>
<protein>
    <recommendedName>
        <fullName evidence="8">Zn(2)-C6 fungal-type domain-containing protein</fullName>
    </recommendedName>
</protein>
<evidence type="ECO:0000259" key="8">
    <source>
        <dbReference type="PROSITE" id="PS00463"/>
    </source>
</evidence>
<keyword evidence="2" id="KW-0862">Zinc</keyword>
<keyword evidence="4" id="KW-0238">DNA-binding</keyword>
<feature type="compositionally biased region" description="Basic residues" evidence="7">
    <location>
        <begin position="48"/>
        <end position="57"/>
    </location>
</feature>
<gene>
    <name evidence="9" type="ORF">BJX66DRAFT_318409</name>
</gene>
<dbReference type="InterPro" id="IPR001138">
    <property type="entry name" value="Zn2Cys6_DnaBD"/>
</dbReference>
<dbReference type="Proteomes" id="UP001610563">
    <property type="component" value="Unassembled WGS sequence"/>
</dbReference>
<dbReference type="PROSITE" id="PS00463">
    <property type="entry name" value="ZN2_CY6_FUNGAL_1"/>
    <property type="match status" value="1"/>
</dbReference>
<comment type="subcellular location">
    <subcellularLocation>
        <location evidence="1">Nucleus</location>
    </subcellularLocation>
</comment>
<comment type="caution">
    <text evidence="9">The sequence shown here is derived from an EMBL/GenBank/DDBJ whole genome shotgun (WGS) entry which is preliminary data.</text>
</comment>
<accession>A0ABR4FJT1</accession>
<dbReference type="PANTHER" id="PTHR31845">
    <property type="entry name" value="FINGER DOMAIN PROTEIN, PUTATIVE-RELATED"/>
    <property type="match status" value="1"/>
</dbReference>
<feature type="region of interest" description="Disordered" evidence="7">
    <location>
        <begin position="614"/>
        <end position="644"/>
    </location>
</feature>
<name>A0ABR4FJT1_9EURO</name>
<keyword evidence="5" id="KW-0804">Transcription</keyword>
<keyword evidence="10" id="KW-1185">Reference proteome</keyword>
<keyword evidence="6" id="KW-0539">Nucleus</keyword>
<evidence type="ECO:0000256" key="6">
    <source>
        <dbReference type="ARBA" id="ARBA00023242"/>
    </source>
</evidence>
<evidence type="ECO:0000313" key="9">
    <source>
        <dbReference type="EMBL" id="KAL2783518.1"/>
    </source>
</evidence>
<proteinExistence type="predicted"/>